<keyword evidence="2" id="KW-1185">Reference proteome</keyword>
<organism evidence="1 2">
    <name type="scientific">Cirrhinus mrigala</name>
    <name type="common">Mrigala</name>
    <dbReference type="NCBI Taxonomy" id="683832"/>
    <lineage>
        <taxon>Eukaryota</taxon>
        <taxon>Metazoa</taxon>
        <taxon>Chordata</taxon>
        <taxon>Craniata</taxon>
        <taxon>Vertebrata</taxon>
        <taxon>Euteleostomi</taxon>
        <taxon>Actinopterygii</taxon>
        <taxon>Neopterygii</taxon>
        <taxon>Teleostei</taxon>
        <taxon>Ostariophysi</taxon>
        <taxon>Cypriniformes</taxon>
        <taxon>Cyprinidae</taxon>
        <taxon>Labeoninae</taxon>
        <taxon>Labeonini</taxon>
        <taxon>Cirrhinus</taxon>
    </lineage>
</organism>
<dbReference type="InterPro" id="IPR026612">
    <property type="entry name" value="STRA6-like"/>
</dbReference>
<evidence type="ECO:0000313" key="1">
    <source>
        <dbReference type="EMBL" id="KAL0154825.1"/>
    </source>
</evidence>
<dbReference type="EMBL" id="JAMKFB020000025">
    <property type="protein sequence ID" value="KAL0154825.1"/>
    <property type="molecule type" value="Genomic_DNA"/>
</dbReference>
<accession>A0ABD0MZ65</accession>
<sequence length="70" mass="8034">SNLKGLYRGDVFNVYNCHRSIRPSRPTLVCWMGYTSYQAAFICLGESMFIHYMPCETLLLDKPLILSAEV</sequence>
<dbReference type="AlphaFoldDB" id="A0ABD0MZ65"/>
<evidence type="ECO:0000313" key="2">
    <source>
        <dbReference type="Proteomes" id="UP001529510"/>
    </source>
</evidence>
<protein>
    <submittedName>
        <fullName evidence="1">Uncharacterized protein</fullName>
    </submittedName>
</protein>
<name>A0ABD0MZ65_CIRMR</name>
<comment type="caution">
    <text evidence="1">The sequence shown here is derived from an EMBL/GenBank/DDBJ whole genome shotgun (WGS) entry which is preliminary data.</text>
</comment>
<gene>
    <name evidence="1" type="ORF">M9458_049088</name>
</gene>
<proteinExistence type="predicted"/>
<feature type="non-terminal residue" evidence="1">
    <location>
        <position position="1"/>
    </location>
</feature>
<dbReference type="Proteomes" id="UP001529510">
    <property type="component" value="Unassembled WGS sequence"/>
</dbReference>
<reference evidence="1 2" key="1">
    <citation type="submission" date="2024-05" db="EMBL/GenBank/DDBJ databases">
        <title>Genome sequencing and assembly of Indian major carp, Cirrhinus mrigala (Hamilton, 1822).</title>
        <authorList>
            <person name="Mohindra V."/>
            <person name="Chowdhury L.M."/>
            <person name="Lal K."/>
            <person name="Jena J.K."/>
        </authorList>
    </citation>
    <scope>NUCLEOTIDE SEQUENCE [LARGE SCALE GENOMIC DNA]</scope>
    <source>
        <strain evidence="1">CM1030</strain>
        <tissue evidence="1">Blood</tissue>
    </source>
</reference>
<dbReference type="Pfam" id="PF14752">
    <property type="entry name" value="RBP_receptor"/>
    <property type="match status" value="1"/>
</dbReference>